<evidence type="ECO:0000313" key="2">
    <source>
        <dbReference type="Proteomes" id="UP000305729"/>
    </source>
</evidence>
<sequence length="121" mass="13821">MKFEIVEVEYCDSHDHNWLIDTPSGQTVMLSFNVHRAFFITQGDSHIEIPQEWFRIEGSCDEVEISQGAQAYRGIGRAYITSSIPGLDASFVAIGIKPEEYYALMEFEELKPFFNHSPLEA</sequence>
<dbReference type="EMBL" id="CP045429">
    <property type="protein sequence ID" value="QPB82919.1"/>
    <property type="molecule type" value="Genomic_DNA"/>
</dbReference>
<dbReference type="RefSeq" id="WP_138538787.1">
    <property type="nucleotide sequence ID" value="NZ_CP045429.1"/>
</dbReference>
<evidence type="ECO:0000313" key="1">
    <source>
        <dbReference type="EMBL" id="QPB82919.1"/>
    </source>
</evidence>
<dbReference type="Proteomes" id="UP000305729">
    <property type="component" value="Chromosome 1"/>
</dbReference>
<accession>A0A7S7YSU4</accession>
<reference evidence="1 2" key="1">
    <citation type="submission" date="2019-10" db="EMBL/GenBank/DDBJ databases">
        <title>Pseudoalteromonas rubra S4059.</title>
        <authorList>
            <person name="Paulsen S."/>
            <person name="Wang X."/>
        </authorList>
    </citation>
    <scope>NUCLEOTIDE SEQUENCE [LARGE SCALE GENOMIC DNA]</scope>
    <source>
        <strain evidence="1 2">S4059</strain>
    </source>
</reference>
<gene>
    <name evidence="1" type="ORF">CWC22_007925</name>
</gene>
<dbReference type="AlphaFoldDB" id="A0A7S7YSU4"/>
<proteinExistence type="predicted"/>
<name>A0A7S7YSU4_9GAMM</name>
<organism evidence="1 2">
    <name type="scientific">Pseudoalteromonas rubra</name>
    <dbReference type="NCBI Taxonomy" id="43658"/>
    <lineage>
        <taxon>Bacteria</taxon>
        <taxon>Pseudomonadati</taxon>
        <taxon>Pseudomonadota</taxon>
        <taxon>Gammaproteobacteria</taxon>
        <taxon>Alteromonadales</taxon>
        <taxon>Pseudoalteromonadaceae</taxon>
        <taxon>Pseudoalteromonas</taxon>
    </lineage>
</organism>
<protein>
    <submittedName>
        <fullName evidence="1">Uncharacterized protein</fullName>
    </submittedName>
</protein>